<dbReference type="STRING" id="1573173.A0A166M260"/>
<protein>
    <submittedName>
        <fullName evidence="4">Chromo domain-containing protein</fullName>
    </submittedName>
</protein>
<sequence>LSPTTSESAQTLHPSTISLAQVHPSTMARLTESPAPPNGTQSVKKSQTTLKNSAHNFLSSPARPSGSQSPHPSKRVKSLAATGTPRSDASRSHSPPSQRLSPHIPVSPSPRKALSDTAGDDLDAADRSTPADTVSAAAPAEPADAATPPTLVTAKGATPDVERYSSTPEPNAQRPGSGVLSSVRKTFHSAVNNLTGQRTGTTIITSTFEQTIVSRKRSREPESDETPAPADKETENNIDAANGTDGNDTTIQLGNQFEAEVAAEEVRAKSPVKEAVQVASPAADDAEINVATATDNADTVEAAVPAQDAAPEAAGDEDVEMDDAKNGVFVLDKIIGHRRDPKDKTLFQMHVSWKHDEPTWEPEQTIQEDAEEALFAYWDSVKGGRLGAMADKNLWHVLKIEKHKQKPSGAVHFLVYWIGSPDRSWEPETQVEVYARQHVEDYWKSKGGRDKNIKTAAAPTKRGRGRPRKNTLPEPVAEAEAPKDALKEVPKEAKPRGRPGRKQKRDEAEAEALAEKTEGAVTNEDATEPAAKEPVEADGEPPKKRGRGRPRKNPVS</sequence>
<feature type="region of interest" description="Disordered" evidence="2">
    <location>
        <begin position="446"/>
        <end position="556"/>
    </location>
</feature>
<evidence type="ECO:0000256" key="2">
    <source>
        <dbReference type="SAM" id="MobiDB-lite"/>
    </source>
</evidence>
<dbReference type="InterPro" id="IPR000953">
    <property type="entry name" value="Chromo/chromo_shadow_dom"/>
</dbReference>
<evidence type="ECO:0000259" key="3">
    <source>
        <dbReference type="PROSITE" id="PS50013"/>
    </source>
</evidence>
<dbReference type="Proteomes" id="UP000076584">
    <property type="component" value="Unassembled WGS sequence"/>
</dbReference>
<comment type="caution">
    <text evidence="4">The sequence shown here is derived from an EMBL/GenBank/DDBJ whole genome shotgun (WGS) entry which is preliminary data.</text>
</comment>
<dbReference type="PROSITE" id="PS50013">
    <property type="entry name" value="CHROMO_2"/>
    <property type="match status" value="1"/>
</dbReference>
<dbReference type="GO" id="GO:0006338">
    <property type="term" value="P:chromatin remodeling"/>
    <property type="evidence" value="ECO:0007669"/>
    <property type="project" value="UniProtKB-ARBA"/>
</dbReference>
<dbReference type="SUPFAM" id="SSF54160">
    <property type="entry name" value="Chromo domain-like"/>
    <property type="match status" value="2"/>
</dbReference>
<evidence type="ECO:0000313" key="4">
    <source>
        <dbReference type="EMBL" id="KZL64194.1"/>
    </source>
</evidence>
<dbReference type="PRINTS" id="PR00929">
    <property type="entry name" value="ATHOOK"/>
</dbReference>
<gene>
    <name evidence="4" type="ORF">CI238_00526</name>
</gene>
<feature type="compositionally biased region" description="Polar residues" evidence="2">
    <location>
        <begin position="84"/>
        <end position="100"/>
    </location>
</feature>
<feature type="compositionally biased region" description="Low complexity" evidence="2">
    <location>
        <begin position="128"/>
        <end position="150"/>
    </location>
</feature>
<proteinExistence type="predicted"/>
<organism evidence="4 5">
    <name type="scientific">Colletotrichum incanum</name>
    <name type="common">Soybean anthracnose fungus</name>
    <dbReference type="NCBI Taxonomy" id="1573173"/>
    <lineage>
        <taxon>Eukaryota</taxon>
        <taxon>Fungi</taxon>
        <taxon>Dikarya</taxon>
        <taxon>Ascomycota</taxon>
        <taxon>Pezizomycotina</taxon>
        <taxon>Sordariomycetes</taxon>
        <taxon>Hypocreomycetidae</taxon>
        <taxon>Glomerellales</taxon>
        <taxon>Glomerellaceae</taxon>
        <taxon>Colletotrichum</taxon>
        <taxon>Colletotrichum spaethianum species complex</taxon>
    </lineage>
</organism>
<dbReference type="InterPro" id="IPR016197">
    <property type="entry name" value="Chromo-like_dom_sf"/>
</dbReference>
<feature type="compositionally biased region" description="Basic residues" evidence="2">
    <location>
        <begin position="544"/>
        <end position="556"/>
    </location>
</feature>
<keyword evidence="5" id="KW-1185">Reference proteome</keyword>
<feature type="compositionally biased region" description="Polar residues" evidence="2">
    <location>
        <begin position="38"/>
        <end position="59"/>
    </location>
</feature>
<evidence type="ECO:0000256" key="1">
    <source>
        <dbReference type="ARBA" id="ARBA00011353"/>
    </source>
</evidence>
<name>A0A166M260_COLIC</name>
<dbReference type="GO" id="GO:0003677">
    <property type="term" value="F:DNA binding"/>
    <property type="evidence" value="ECO:0007669"/>
    <property type="project" value="InterPro"/>
</dbReference>
<feature type="non-terminal residue" evidence="4">
    <location>
        <position position="1"/>
    </location>
</feature>
<feature type="compositionally biased region" description="Polar residues" evidence="2">
    <location>
        <begin position="1"/>
        <end position="19"/>
    </location>
</feature>
<dbReference type="AlphaFoldDB" id="A0A166M260"/>
<dbReference type="SMART" id="SM00384">
    <property type="entry name" value="AT_hook"/>
    <property type="match status" value="3"/>
</dbReference>
<feature type="region of interest" description="Disordered" evidence="2">
    <location>
        <begin position="202"/>
        <end position="249"/>
    </location>
</feature>
<dbReference type="EMBL" id="LFIW01002706">
    <property type="protein sequence ID" value="KZL64194.1"/>
    <property type="molecule type" value="Genomic_DNA"/>
</dbReference>
<feature type="compositionally biased region" description="Polar residues" evidence="2">
    <location>
        <begin position="202"/>
        <end position="213"/>
    </location>
</feature>
<dbReference type="CDD" id="cd00024">
    <property type="entry name" value="CD_CSD"/>
    <property type="match status" value="1"/>
</dbReference>
<dbReference type="InterPro" id="IPR017956">
    <property type="entry name" value="AT_hook_DNA-bd_motif"/>
</dbReference>
<feature type="compositionally biased region" description="Basic and acidic residues" evidence="2">
    <location>
        <begin position="480"/>
        <end position="495"/>
    </location>
</feature>
<evidence type="ECO:0000313" key="5">
    <source>
        <dbReference type="Proteomes" id="UP000076584"/>
    </source>
</evidence>
<reference evidence="4 5" key="1">
    <citation type="submission" date="2015-06" db="EMBL/GenBank/DDBJ databases">
        <title>Survival trade-offs in plant roots during colonization by closely related pathogenic and mutualistic fungi.</title>
        <authorList>
            <person name="Hacquard S."/>
            <person name="Kracher B."/>
            <person name="Hiruma K."/>
            <person name="Weinman A."/>
            <person name="Muench P."/>
            <person name="Garrido Oter R."/>
            <person name="Ver Loren van Themaat E."/>
            <person name="Dallerey J.-F."/>
            <person name="Damm U."/>
            <person name="Henrissat B."/>
            <person name="Lespinet O."/>
            <person name="Thon M."/>
            <person name="Kemen E."/>
            <person name="McHardy A.C."/>
            <person name="Schulze-Lefert P."/>
            <person name="O'Connell R.J."/>
        </authorList>
    </citation>
    <scope>NUCLEOTIDE SEQUENCE [LARGE SCALE GENOMIC DNA]</scope>
    <source>
        <strain evidence="4 5">MAFF 238704</strain>
    </source>
</reference>
<feature type="region of interest" description="Disordered" evidence="2">
    <location>
        <begin position="1"/>
        <end position="184"/>
    </location>
</feature>
<feature type="domain" description="Chromo" evidence="3">
    <location>
        <begin position="395"/>
        <end position="454"/>
    </location>
</feature>
<dbReference type="SMART" id="SM00298">
    <property type="entry name" value="CHROMO"/>
    <property type="match status" value="2"/>
</dbReference>
<feature type="compositionally biased region" description="Basic and acidic residues" evidence="2">
    <location>
        <begin position="530"/>
        <end position="543"/>
    </location>
</feature>
<comment type="subunit">
    <text evidence="1">Component of the NuA4 histone acetyltransferase complex.</text>
</comment>
<dbReference type="Gene3D" id="2.40.50.40">
    <property type="match status" value="2"/>
</dbReference>
<accession>A0A166M260</accession>